<organism evidence="6 7">
    <name type="scientific">Vanrija humicola</name>
    <name type="common">Yeast</name>
    <name type="synonym">Cryptococcus humicola</name>
    <dbReference type="NCBI Taxonomy" id="5417"/>
    <lineage>
        <taxon>Eukaryota</taxon>
        <taxon>Fungi</taxon>
        <taxon>Dikarya</taxon>
        <taxon>Basidiomycota</taxon>
        <taxon>Agaricomycotina</taxon>
        <taxon>Tremellomycetes</taxon>
        <taxon>Trichosporonales</taxon>
        <taxon>Trichosporonaceae</taxon>
        <taxon>Vanrija</taxon>
    </lineage>
</organism>
<protein>
    <recommendedName>
        <fullName evidence="5">HTH TFE/IIEalpha-type domain-containing protein</fullName>
    </recommendedName>
</protein>
<comment type="caution">
    <text evidence="6">The sequence shown here is derived from an EMBL/GenBank/DDBJ whole genome shotgun (WGS) entry which is preliminary data.</text>
</comment>
<evidence type="ECO:0000313" key="7">
    <source>
        <dbReference type="Proteomes" id="UP000473826"/>
    </source>
</evidence>
<dbReference type="SMART" id="SM00531">
    <property type="entry name" value="TFIIE"/>
    <property type="match status" value="1"/>
</dbReference>
<evidence type="ECO:0000313" key="6">
    <source>
        <dbReference type="EMBL" id="TXT08808.1"/>
    </source>
</evidence>
<keyword evidence="7" id="KW-1185">Reference proteome</keyword>
<keyword evidence="3" id="KW-0804">Transcription</keyword>
<dbReference type="SUPFAM" id="SSF46785">
    <property type="entry name" value="Winged helix' DNA-binding domain"/>
    <property type="match status" value="1"/>
</dbReference>
<feature type="compositionally biased region" description="Low complexity" evidence="4">
    <location>
        <begin position="356"/>
        <end position="373"/>
    </location>
</feature>
<dbReference type="InterPro" id="IPR036390">
    <property type="entry name" value="WH_DNA-bd_sf"/>
</dbReference>
<gene>
    <name evidence="6" type="ORF">VHUM_02936</name>
</gene>
<dbReference type="Gene3D" id="1.10.10.10">
    <property type="entry name" value="Winged helix-like DNA-binding domain superfamily/Winged helix DNA-binding domain"/>
    <property type="match status" value="1"/>
</dbReference>
<dbReference type="PANTHER" id="PTHR13097:SF7">
    <property type="entry name" value="GENERAL TRANSCRIPTION FACTOR IIE SUBUNIT 1"/>
    <property type="match status" value="1"/>
</dbReference>
<dbReference type="InterPro" id="IPR002853">
    <property type="entry name" value="TFIIE_asu"/>
</dbReference>
<dbReference type="PANTHER" id="PTHR13097">
    <property type="entry name" value="TRANSCRIPTION INITIATION FACTOR IIE, ALPHA SUBUNIT"/>
    <property type="match status" value="1"/>
</dbReference>
<dbReference type="PROSITE" id="PS51344">
    <property type="entry name" value="HTH_TFE_IIE"/>
    <property type="match status" value="1"/>
</dbReference>
<dbReference type="SUPFAM" id="SSF57783">
    <property type="entry name" value="Zinc beta-ribbon"/>
    <property type="match status" value="1"/>
</dbReference>
<dbReference type="InterPro" id="IPR036388">
    <property type="entry name" value="WH-like_DNA-bd_sf"/>
</dbReference>
<dbReference type="Pfam" id="PF02002">
    <property type="entry name" value="TFIIE_alpha"/>
    <property type="match status" value="1"/>
</dbReference>
<dbReference type="GO" id="GO:0005673">
    <property type="term" value="C:transcription factor TFIIE complex"/>
    <property type="evidence" value="ECO:0007669"/>
    <property type="project" value="TreeGrafter"/>
</dbReference>
<evidence type="ECO:0000256" key="1">
    <source>
        <dbReference type="ARBA" id="ARBA00008947"/>
    </source>
</evidence>
<dbReference type="Gene3D" id="3.30.40.10">
    <property type="entry name" value="Zinc/RING finger domain, C3HC4 (zinc finger)"/>
    <property type="match status" value="1"/>
</dbReference>
<dbReference type="InterPro" id="IPR017919">
    <property type="entry name" value="TFIIE/TFIIEa_HTH"/>
</dbReference>
<evidence type="ECO:0000259" key="5">
    <source>
        <dbReference type="PROSITE" id="PS51344"/>
    </source>
</evidence>
<reference evidence="6 7" key="1">
    <citation type="journal article" date="2019" name="PLoS Genet.">
        <title>Convergent evolution of linked mating-type loci in basidiomycete fungi.</title>
        <authorList>
            <person name="Sun S."/>
            <person name="Coelho M.A."/>
            <person name="Heitman J."/>
            <person name="Nowrousian M."/>
        </authorList>
    </citation>
    <scope>NUCLEOTIDE SEQUENCE [LARGE SCALE GENOMIC DNA]</scope>
    <source>
        <strain evidence="6 7">CBS 4282</strain>
    </source>
</reference>
<dbReference type="InterPro" id="IPR024550">
    <property type="entry name" value="TFIIEa/SarR/Rpc3_HTH_dom"/>
</dbReference>
<name>A0A7D8V158_VANHU</name>
<dbReference type="GO" id="GO:0006367">
    <property type="term" value="P:transcription initiation at RNA polymerase II promoter"/>
    <property type="evidence" value="ECO:0007669"/>
    <property type="project" value="InterPro"/>
</dbReference>
<proteinExistence type="inferred from homology"/>
<evidence type="ECO:0000256" key="2">
    <source>
        <dbReference type="ARBA" id="ARBA00023015"/>
    </source>
</evidence>
<feature type="compositionally biased region" description="Acidic residues" evidence="4">
    <location>
        <begin position="342"/>
        <end position="355"/>
    </location>
</feature>
<dbReference type="Proteomes" id="UP000473826">
    <property type="component" value="Unassembled WGS sequence"/>
</dbReference>
<feature type="region of interest" description="Disordered" evidence="4">
    <location>
        <begin position="340"/>
        <end position="378"/>
    </location>
</feature>
<dbReference type="InterPro" id="IPR013083">
    <property type="entry name" value="Znf_RING/FYVE/PHD"/>
</dbReference>
<accession>A0A7D8V158</accession>
<evidence type="ECO:0000256" key="4">
    <source>
        <dbReference type="SAM" id="MobiDB-lite"/>
    </source>
</evidence>
<evidence type="ECO:0000256" key="3">
    <source>
        <dbReference type="ARBA" id="ARBA00023163"/>
    </source>
</evidence>
<feature type="domain" description="HTH TFE/IIEalpha-type" evidence="5">
    <location>
        <begin position="13"/>
        <end position="123"/>
    </location>
</feature>
<sequence length="413" mass="45659">MAELTKDEISRRCQDLVYKVAYSFYDSPYIILLRILTHHNVITEKKLGEMLGVGPNDVRKYLGQLHVDRLVKRHVNKEKVALTSFQQRQIASGAQLNGGRDGQNGMLKSRDVIYWYLDYRGFADVVKYRIAMMRKGIDEKIKNEVGKRGYLCPNCLRTYETLEVGRLFDHNIGGFACEVCGTELVEDDPALHDDGGQNVGQDRMQRFNVATAPIRDALKGIEGANLPTININAWIALNVKDAAAVAEAAAAEEAMRVNVNIDAEDDTEARAKEAAAQREQNALPVWIAESTVTNEATTLGLKQAAADAKAAAEAEHRKSKAAEKTEDFDALEAHYAAMDEAKPEDEDDEEEEVETAEPSAEATPNTNTTTPAPDVTVMVNGEPVPLADITEEHEGLMSTEEYEAYYEAMSANM</sequence>
<keyword evidence="2" id="KW-0805">Transcription regulation</keyword>
<dbReference type="EMBL" id="QKWK01000007">
    <property type="protein sequence ID" value="TXT08808.1"/>
    <property type="molecule type" value="Genomic_DNA"/>
</dbReference>
<dbReference type="AlphaFoldDB" id="A0A7D8V158"/>
<dbReference type="InterPro" id="IPR039997">
    <property type="entry name" value="TFE"/>
</dbReference>
<dbReference type="OrthoDB" id="361102at2759"/>
<comment type="similarity">
    <text evidence="1">Belongs to the TFIIE alpha subunit family.</text>
</comment>